<dbReference type="Pfam" id="PF13649">
    <property type="entry name" value="Methyltransf_25"/>
    <property type="match status" value="1"/>
</dbReference>
<evidence type="ECO:0000313" key="3">
    <source>
        <dbReference type="Proteomes" id="UP000672097"/>
    </source>
</evidence>
<accession>A0ABS5DTL1</accession>
<protein>
    <submittedName>
        <fullName evidence="2">Class I SAM-dependent methyltransferase</fullName>
    </submittedName>
</protein>
<dbReference type="GO" id="GO:0008168">
    <property type="term" value="F:methyltransferase activity"/>
    <property type="evidence" value="ECO:0007669"/>
    <property type="project" value="UniProtKB-KW"/>
</dbReference>
<name>A0ABS5DTL1_9BURK</name>
<evidence type="ECO:0000259" key="1">
    <source>
        <dbReference type="Pfam" id="PF13649"/>
    </source>
</evidence>
<dbReference type="CDD" id="cd02440">
    <property type="entry name" value="AdoMet_MTases"/>
    <property type="match status" value="1"/>
</dbReference>
<dbReference type="Gene3D" id="3.40.50.150">
    <property type="entry name" value="Vaccinia Virus protein VP39"/>
    <property type="match status" value="1"/>
</dbReference>
<dbReference type="Proteomes" id="UP000672097">
    <property type="component" value="Unassembled WGS sequence"/>
</dbReference>
<dbReference type="RefSeq" id="WP_210806351.1">
    <property type="nucleotide sequence ID" value="NZ_JAGQDG010000001.1"/>
</dbReference>
<dbReference type="GO" id="GO:0032259">
    <property type="term" value="P:methylation"/>
    <property type="evidence" value="ECO:0007669"/>
    <property type="project" value="UniProtKB-KW"/>
</dbReference>
<dbReference type="SUPFAM" id="SSF53335">
    <property type="entry name" value="S-adenosyl-L-methionine-dependent methyltransferases"/>
    <property type="match status" value="1"/>
</dbReference>
<proteinExistence type="predicted"/>
<dbReference type="InterPro" id="IPR029063">
    <property type="entry name" value="SAM-dependent_MTases_sf"/>
</dbReference>
<keyword evidence="3" id="KW-1185">Reference proteome</keyword>
<organism evidence="2 3">
    <name type="scientific">Ideonella paludis</name>
    <dbReference type="NCBI Taxonomy" id="1233411"/>
    <lineage>
        <taxon>Bacteria</taxon>
        <taxon>Pseudomonadati</taxon>
        <taxon>Pseudomonadota</taxon>
        <taxon>Betaproteobacteria</taxon>
        <taxon>Burkholderiales</taxon>
        <taxon>Sphaerotilaceae</taxon>
        <taxon>Ideonella</taxon>
    </lineage>
</organism>
<dbReference type="EMBL" id="JAGQDG010000001">
    <property type="protein sequence ID" value="MBQ0934471.1"/>
    <property type="molecule type" value="Genomic_DNA"/>
</dbReference>
<comment type="caution">
    <text evidence="2">The sequence shown here is derived from an EMBL/GenBank/DDBJ whole genome shotgun (WGS) entry which is preliminary data.</text>
</comment>
<dbReference type="InterPro" id="IPR041698">
    <property type="entry name" value="Methyltransf_25"/>
</dbReference>
<sequence>MPPLEALELLADIDQPHALTADAPALRWQQTLAALAQAGGPTPEQYPMLENLMQQVHEAHLAGDLSAETLHALRHSVGAAMGLGTLQGRSWLKPYGYAGDFQLIDDIYQQACSPNPHLRAWDDFFHTQAAAKAVRNRKAYFKALVQSAAQAKGGRPLKVLNVASGPCRDVAELLAECPELDVHITCVDLDEQAIAHARRLCDAWPDQVRFVRGNALRLVLPERFDLVWSAGLLDYFSDPLFVRLMRKFISLAQPDGEVVVGNFSADNPSMAYQAWGDWLLIHRSPEQLRALAAQAGVTNSHVEAEPEGVNLFLRMRASATSA</sequence>
<reference evidence="2 3" key="1">
    <citation type="submission" date="2021-04" db="EMBL/GenBank/DDBJ databases">
        <title>The genome sequence of type strain Ideonella paludis KCTC 32238.</title>
        <authorList>
            <person name="Liu Y."/>
        </authorList>
    </citation>
    <scope>NUCLEOTIDE SEQUENCE [LARGE SCALE GENOMIC DNA]</scope>
    <source>
        <strain evidence="2 3">KCTC 32238</strain>
    </source>
</reference>
<evidence type="ECO:0000313" key="2">
    <source>
        <dbReference type="EMBL" id="MBQ0934471.1"/>
    </source>
</evidence>
<feature type="domain" description="Methyltransferase" evidence="1">
    <location>
        <begin position="159"/>
        <end position="256"/>
    </location>
</feature>
<keyword evidence="2" id="KW-0808">Transferase</keyword>
<keyword evidence="2" id="KW-0489">Methyltransferase</keyword>
<gene>
    <name evidence="2" type="ORF">KAK11_03945</name>
</gene>